<keyword evidence="3 5" id="KW-0479">Metal-binding</keyword>
<keyword evidence="5" id="KW-0963">Cytoplasm</keyword>
<feature type="binding site" evidence="5">
    <location>
        <position position="96"/>
    </location>
    <ligand>
        <name>a divalent metal cation</name>
        <dbReference type="ChEBI" id="CHEBI:60240"/>
    </ligand>
</feature>
<name>A0A1H6W5G4_9FIRM</name>
<dbReference type="STRING" id="84035.SAMN05660742_103242"/>
<dbReference type="PANTHER" id="PTHR30457:SF0">
    <property type="entry name" value="PHOSPHATASE, PUTATIVE (AFU_ORTHOLOGUE AFUA_4G01070)-RELATED"/>
    <property type="match status" value="1"/>
</dbReference>
<evidence type="ECO:0000256" key="5">
    <source>
        <dbReference type="HAMAP-Rule" id="MF_00060"/>
    </source>
</evidence>
<dbReference type="SUPFAM" id="SSF64167">
    <property type="entry name" value="SurE-like"/>
    <property type="match status" value="1"/>
</dbReference>
<gene>
    <name evidence="5" type="primary">surE</name>
    <name evidence="7" type="ORF">SAMN05660742_103242</name>
</gene>
<comment type="similarity">
    <text evidence="2 5">Belongs to the SurE nucleotidase family.</text>
</comment>
<dbReference type="GO" id="GO:0000166">
    <property type="term" value="F:nucleotide binding"/>
    <property type="evidence" value="ECO:0007669"/>
    <property type="project" value="UniProtKB-KW"/>
</dbReference>
<organism evidence="7 8">
    <name type="scientific">Propionispira arboris</name>
    <dbReference type="NCBI Taxonomy" id="84035"/>
    <lineage>
        <taxon>Bacteria</taxon>
        <taxon>Bacillati</taxon>
        <taxon>Bacillota</taxon>
        <taxon>Negativicutes</taxon>
        <taxon>Selenomonadales</taxon>
        <taxon>Selenomonadaceae</taxon>
        <taxon>Propionispira</taxon>
    </lineage>
</organism>
<dbReference type="GO" id="GO:0046872">
    <property type="term" value="F:metal ion binding"/>
    <property type="evidence" value="ECO:0007669"/>
    <property type="project" value="UniProtKB-UniRule"/>
</dbReference>
<evidence type="ECO:0000256" key="3">
    <source>
        <dbReference type="ARBA" id="ARBA00022723"/>
    </source>
</evidence>
<feature type="domain" description="Survival protein SurE-like phosphatase/nucleotidase" evidence="6">
    <location>
        <begin position="3"/>
        <end position="186"/>
    </location>
</feature>
<comment type="subcellular location">
    <subcellularLocation>
        <location evidence="5">Cytoplasm</location>
    </subcellularLocation>
</comment>
<evidence type="ECO:0000256" key="1">
    <source>
        <dbReference type="ARBA" id="ARBA00000815"/>
    </source>
</evidence>
<dbReference type="Pfam" id="PF01975">
    <property type="entry name" value="SurE"/>
    <property type="match status" value="1"/>
</dbReference>
<dbReference type="EC" id="3.1.3.5" evidence="5"/>
<feature type="binding site" evidence="5">
    <location>
        <position position="39"/>
    </location>
    <ligand>
        <name>a divalent metal cation</name>
        <dbReference type="ChEBI" id="CHEBI:60240"/>
    </ligand>
</feature>
<evidence type="ECO:0000259" key="6">
    <source>
        <dbReference type="Pfam" id="PF01975"/>
    </source>
</evidence>
<comment type="function">
    <text evidence="5">Nucleotidase that shows phosphatase activity on nucleoside 5'-monophosphates.</text>
</comment>
<sequence length="249" mass="27351">MRILLVNDDGIFAPGIRALYEVLQGVCDVIVAAPAMEQSGMAQAITVHDTIRVDDYKMSPEGLSGWKIYGTPADCVKLAVEALLDEKPDLIVSGINKGSNLGTDILYSGTVGAAMEAYIHDIPAIAVSLDAQSTIQFSQAAALIRDQIFTWFQEEAHPFLYNVNFPQVLKGNMSTFVFTKLGVRKYINAFNCELDVEQHRVYQMGGEISDGENDDVTDIFAVKQGYISVTPLQLDLTSYKTLEDKLEAD</sequence>
<keyword evidence="4 5" id="KW-0378">Hydrolase</keyword>
<keyword evidence="5" id="KW-0547">Nucleotide-binding</keyword>
<evidence type="ECO:0000313" key="8">
    <source>
        <dbReference type="Proteomes" id="UP000199662"/>
    </source>
</evidence>
<dbReference type="Gene3D" id="3.40.1210.10">
    <property type="entry name" value="Survival protein SurE-like phosphatase/nucleotidase"/>
    <property type="match status" value="1"/>
</dbReference>
<dbReference type="InterPro" id="IPR036523">
    <property type="entry name" value="SurE-like_sf"/>
</dbReference>
<evidence type="ECO:0000256" key="4">
    <source>
        <dbReference type="ARBA" id="ARBA00022801"/>
    </source>
</evidence>
<accession>A0A1H6W5G4</accession>
<dbReference type="GO" id="GO:0008253">
    <property type="term" value="F:5'-nucleotidase activity"/>
    <property type="evidence" value="ECO:0007669"/>
    <property type="project" value="UniProtKB-UniRule"/>
</dbReference>
<comment type="catalytic activity">
    <reaction evidence="1 5">
        <text>a ribonucleoside 5'-phosphate + H2O = a ribonucleoside + phosphate</text>
        <dbReference type="Rhea" id="RHEA:12484"/>
        <dbReference type="ChEBI" id="CHEBI:15377"/>
        <dbReference type="ChEBI" id="CHEBI:18254"/>
        <dbReference type="ChEBI" id="CHEBI:43474"/>
        <dbReference type="ChEBI" id="CHEBI:58043"/>
        <dbReference type="EC" id="3.1.3.5"/>
    </reaction>
</comment>
<protein>
    <recommendedName>
        <fullName evidence="5">5'-nucleotidase SurE</fullName>
        <ecNumber evidence="5">3.1.3.5</ecNumber>
    </recommendedName>
    <alternativeName>
        <fullName evidence="5">Nucleoside 5'-monophosphate phosphohydrolase</fullName>
    </alternativeName>
</protein>
<dbReference type="InterPro" id="IPR002828">
    <property type="entry name" value="SurE-like_Pase/nucleotidase"/>
</dbReference>
<dbReference type="AlphaFoldDB" id="A0A1H6W5G4"/>
<dbReference type="RefSeq" id="WP_091829655.1">
    <property type="nucleotide sequence ID" value="NZ_FNZK01000003.1"/>
</dbReference>
<proteinExistence type="inferred from homology"/>
<keyword evidence="8" id="KW-1185">Reference proteome</keyword>
<dbReference type="Proteomes" id="UP000199662">
    <property type="component" value="Unassembled WGS sequence"/>
</dbReference>
<dbReference type="HAMAP" id="MF_00060">
    <property type="entry name" value="SurE"/>
    <property type="match status" value="1"/>
</dbReference>
<feature type="binding site" evidence="5">
    <location>
        <position position="9"/>
    </location>
    <ligand>
        <name>a divalent metal cation</name>
        <dbReference type="ChEBI" id="CHEBI:60240"/>
    </ligand>
</feature>
<dbReference type="GO" id="GO:0005737">
    <property type="term" value="C:cytoplasm"/>
    <property type="evidence" value="ECO:0007669"/>
    <property type="project" value="UniProtKB-SubCell"/>
</dbReference>
<feature type="binding site" evidence="5">
    <location>
        <position position="8"/>
    </location>
    <ligand>
        <name>a divalent metal cation</name>
        <dbReference type="ChEBI" id="CHEBI:60240"/>
    </ligand>
</feature>
<reference evidence="7 8" key="1">
    <citation type="submission" date="2016-10" db="EMBL/GenBank/DDBJ databases">
        <authorList>
            <person name="de Groot N.N."/>
        </authorList>
    </citation>
    <scope>NUCLEOTIDE SEQUENCE [LARGE SCALE GENOMIC DNA]</scope>
    <source>
        <strain evidence="7 8">DSM 2179</strain>
    </source>
</reference>
<dbReference type="EMBL" id="FNZK01000003">
    <property type="protein sequence ID" value="SEJ12143.1"/>
    <property type="molecule type" value="Genomic_DNA"/>
</dbReference>
<evidence type="ECO:0000256" key="2">
    <source>
        <dbReference type="ARBA" id="ARBA00011062"/>
    </source>
</evidence>
<dbReference type="PANTHER" id="PTHR30457">
    <property type="entry name" value="5'-NUCLEOTIDASE SURE"/>
    <property type="match status" value="1"/>
</dbReference>
<evidence type="ECO:0000313" key="7">
    <source>
        <dbReference type="EMBL" id="SEJ12143.1"/>
    </source>
</evidence>
<comment type="cofactor">
    <cofactor evidence="5">
        <name>a divalent metal cation</name>
        <dbReference type="ChEBI" id="CHEBI:60240"/>
    </cofactor>
    <text evidence="5">Binds 1 divalent metal cation per subunit.</text>
</comment>
<dbReference type="InterPro" id="IPR030048">
    <property type="entry name" value="SurE"/>
</dbReference>
<dbReference type="NCBIfam" id="TIGR00087">
    <property type="entry name" value="surE"/>
    <property type="match status" value="1"/>
</dbReference>